<keyword evidence="6" id="KW-1185">Reference proteome</keyword>
<reference evidence="5" key="2">
    <citation type="submission" date="2020-02" db="EMBL/GenBank/DDBJ databases">
        <authorList>
            <person name="Gilchrist C.L.M."/>
            <person name="Chooi Y.-H."/>
        </authorList>
    </citation>
    <scope>NUCLEOTIDE SEQUENCE</scope>
    <source>
        <strain evidence="5">MST-FP2251</strain>
    </source>
</reference>
<dbReference type="Gene3D" id="3.40.50.12780">
    <property type="entry name" value="N-terminal domain of ligase-like"/>
    <property type="match status" value="1"/>
</dbReference>
<dbReference type="SUPFAM" id="SSF51735">
    <property type="entry name" value="NAD(P)-binding Rossmann-fold domains"/>
    <property type="match status" value="1"/>
</dbReference>
<dbReference type="Gene3D" id="3.40.50.720">
    <property type="entry name" value="NAD(P)-binding Rossmann-like Domain"/>
    <property type="match status" value="1"/>
</dbReference>
<dbReference type="InterPro" id="IPR000873">
    <property type="entry name" value="AMP-dep_synth/lig_dom"/>
</dbReference>
<evidence type="ECO:0008006" key="7">
    <source>
        <dbReference type="Google" id="ProtNLM"/>
    </source>
</evidence>
<keyword evidence="1" id="KW-0596">Phosphopantetheine</keyword>
<dbReference type="PANTHER" id="PTHR43439">
    <property type="entry name" value="PHENYLACETATE-COENZYME A LIGASE"/>
    <property type="match status" value="1"/>
</dbReference>
<reference evidence="5" key="1">
    <citation type="journal article" date="2019" name="Beilstein J. Org. Chem.">
        <title>Nanangenines: drimane sesquiterpenoids as the dominant metabolite cohort of a novel Australian fungus, Aspergillus nanangensis.</title>
        <authorList>
            <person name="Lacey H.J."/>
            <person name="Gilchrist C.L.M."/>
            <person name="Crombie A."/>
            <person name="Kalaitzis J.A."/>
            <person name="Vuong D."/>
            <person name="Rutledge P.J."/>
            <person name="Turner P."/>
            <person name="Pitt J.I."/>
            <person name="Lacey E."/>
            <person name="Chooi Y.H."/>
            <person name="Piggott A.M."/>
        </authorList>
    </citation>
    <scope>NUCLEOTIDE SEQUENCE</scope>
    <source>
        <strain evidence="5">MST-FP2251</strain>
    </source>
</reference>
<evidence type="ECO:0000313" key="5">
    <source>
        <dbReference type="EMBL" id="KAF9892148.1"/>
    </source>
</evidence>
<evidence type="ECO:0000313" key="6">
    <source>
        <dbReference type="Proteomes" id="UP001194746"/>
    </source>
</evidence>
<dbReference type="SUPFAM" id="SSF56801">
    <property type="entry name" value="Acetyl-CoA synthetase-like"/>
    <property type="match status" value="1"/>
</dbReference>
<dbReference type="PROSITE" id="PS00455">
    <property type="entry name" value="AMP_BINDING"/>
    <property type="match status" value="1"/>
</dbReference>
<comment type="caution">
    <text evidence="5">The sequence shown here is derived from an EMBL/GenBank/DDBJ whole genome shotgun (WGS) entry which is preliminary data.</text>
</comment>
<protein>
    <recommendedName>
        <fullName evidence="7">NRPS-like enzyme</fullName>
    </recommendedName>
</protein>
<dbReference type="Proteomes" id="UP001194746">
    <property type="component" value="Unassembled WGS sequence"/>
</dbReference>
<evidence type="ECO:0000259" key="4">
    <source>
        <dbReference type="Pfam" id="PF07993"/>
    </source>
</evidence>
<dbReference type="EMBL" id="VCAU01000014">
    <property type="protein sequence ID" value="KAF9892148.1"/>
    <property type="molecule type" value="Genomic_DNA"/>
</dbReference>
<dbReference type="AlphaFoldDB" id="A0AAD4CTG9"/>
<dbReference type="InterPro" id="IPR051414">
    <property type="entry name" value="Adenylate-forming_Reductase"/>
</dbReference>
<keyword evidence="2" id="KW-0597">Phosphoprotein</keyword>
<organism evidence="5 6">
    <name type="scientific">Aspergillus nanangensis</name>
    <dbReference type="NCBI Taxonomy" id="2582783"/>
    <lineage>
        <taxon>Eukaryota</taxon>
        <taxon>Fungi</taxon>
        <taxon>Dikarya</taxon>
        <taxon>Ascomycota</taxon>
        <taxon>Pezizomycotina</taxon>
        <taxon>Eurotiomycetes</taxon>
        <taxon>Eurotiomycetidae</taxon>
        <taxon>Eurotiales</taxon>
        <taxon>Aspergillaceae</taxon>
        <taxon>Aspergillus</taxon>
        <taxon>Aspergillus subgen. Circumdati</taxon>
    </lineage>
</organism>
<dbReference type="InterPro" id="IPR013120">
    <property type="entry name" value="FAR_NAD-bd"/>
</dbReference>
<dbReference type="Pfam" id="PF07993">
    <property type="entry name" value="NAD_binding_4"/>
    <property type="match status" value="1"/>
</dbReference>
<evidence type="ECO:0000256" key="2">
    <source>
        <dbReference type="ARBA" id="ARBA00022553"/>
    </source>
</evidence>
<proteinExistence type="predicted"/>
<dbReference type="PANTHER" id="PTHR43439:SF2">
    <property type="entry name" value="ENZYME, PUTATIVE (JCVI)-RELATED"/>
    <property type="match status" value="1"/>
</dbReference>
<dbReference type="InterPro" id="IPR042099">
    <property type="entry name" value="ANL_N_sf"/>
</dbReference>
<name>A0AAD4CTG9_ASPNN</name>
<dbReference type="InterPro" id="IPR020845">
    <property type="entry name" value="AMP-binding_CS"/>
</dbReference>
<evidence type="ECO:0000259" key="3">
    <source>
        <dbReference type="Pfam" id="PF00501"/>
    </source>
</evidence>
<feature type="domain" description="AMP-dependent synthetase/ligase" evidence="3">
    <location>
        <begin position="35"/>
        <end position="346"/>
    </location>
</feature>
<dbReference type="InterPro" id="IPR036291">
    <property type="entry name" value="NAD(P)-bd_dom_sf"/>
</dbReference>
<dbReference type="Pfam" id="PF00501">
    <property type="entry name" value="AMP-binding"/>
    <property type="match status" value="1"/>
</dbReference>
<accession>A0AAD4CTG9</accession>
<sequence>MTATDDSEFDPRTQLIPHVVDHYAQVKPNAIYAEYPVSPTSYADGYRPVTFRAFANAINGISWWLTETLGPGSGEILAYVGPNDLRYPALVLGAIKAGYCMFLTSPRNSVEAHGSLFQRLNCIKLVAPVPRPPPVTAIQEAVALDILDAPSVDELLQTEYSHFPFEKSYPAAAGETLAVIHTSGSTGIPKPIFWTHDTACKSMHMGTLDPPEGFDSQDRWCFGKRMFLVPPPFHAAGIANLIFIGLSVGMTMICPTSGGLPTATALVEAMKQTPIDVALTVPSIIQELAQNPDLLDFCSEHLGHLVYCGGDLPQAIGDRVAAKIKLLNQYGASEVGMISSIQSRTNRDPLTDWGYININPQMGAEFQPVADDAFELVLVRSPEHEPQQWPFTIFPDRQEYRTRDLFVRHPDPNKPDLWRWSARADDVIVFLNGEKTNPVSMEQHILASNPAVTAALVAGAQRFQASLLVELAQPNLSVSERATMIEQLWPSIEQANAVCPAHARIAKTHILFTHSDKPMLRAGKGTVQRAGTLALYASELDDLYADADALHQTVDGLAGPGRVDDAGVIADYIRHSLLSITGWNLTDTENFFHRGLDSLQAITAARTLKTGLCFPAFTANLIYLHPSVAELTQAVMHLQHHQDASAEAKRQAQLHERDTLLQELIGEIDIYQPPQSPASSTTKHTVILTGSTGNLGTYILATLLRSPSIAHVHCLNRSPCAQTIQEDRFLANSLPPLDPTRTTFYTVPDLSQPSLGLPPATLTHLQTTTTLIIHNAWPVNFNLSLSSFRPHLSGVTNLLNFTARASLAPHFFLISSISAVMGHRSPDGLTPEINMDSTTTPGPNGYANSKYIAEGLVAHAARQNDVRASVARVGQIAGAVRAPGLWNRAEWFPSLVLSALHLGCVPETLGVALDRINWVPVDLLAEVLVELALEEKEGEEDKGRGSRGEAQVFHPVNLRPLRWEEVRPVVVAALAGVKGEEVQVVEWRAWVRRVRRDVEGGGEEEELQEVLRRNPAAKLLDFFEGVMAQESGDNVLDTQRTGQRSEKLREVDAVKEEWMRKWVGEWVIS</sequence>
<feature type="domain" description="Thioester reductase (TE)" evidence="4">
    <location>
        <begin position="688"/>
        <end position="927"/>
    </location>
</feature>
<evidence type="ECO:0000256" key="1">
    <source>
        <dbReference type="ARBA" id="ARBA00022450"/>
    </source>
</evidence>
<gene>
    <name evidence="5" type="ORF">FE257_002554</name>
</gene>
<dbReference type="Pfam" id="PF23562">
    <property type="entry name" value="AMP-binding_C_3"/>
    <property type="match status" value="1"/>
</dbReference>